<name>A0ABN2AUP9_9ACTN</name>
<gene>
    <name evidence="2" type="ORF">GCM10009788_34120</name>
</gene>
<feature type="compositionally biased region" description="Gly residues" evidence="1">
    <location>
        <begin position="30"/>
        <end position="40"/>
    </location>
</feature>
<evidence type="ECO:0000256" key="1">
    <source>
        <dbReference type="SAM" id="MobiDB-lite"/>
    </source>
</evidence>
<dbReference type="RefSeq" id="WP_344112833.1">
    <property type="nucleotide sequence ID" value="NZ_BAAAOR010000025.1"/>
</dbReference>
<feature type="region of interest" description="Disordered" evidence="1">
    <location>
        <begin position="30"/>
        <end position="63"/>
    </location>
</feature>
<protein>
    <submittedName>
        <fullName evidence="2">Uncharacterized protein</fullName>
    </submittedName>
</protein>
<dbReference type="EMBL" id="BAAAOR010000025">
    <property type="protein sequence ID" value="GAA1527910.1"/>
    <property type="molecule type" value="Genomic_DNA"/>
</dbReference>
<evidence type="ECO:0000313" key="2">
    <source>
        <dbReference type="EMBL" id="GAA1527910.1"/>
    </source>
</evidence>
<reference evidence="2 3" key="1">
    <citation type="journal article" date="2019" name="Int. J. Syst. Evol. Microbiol.">
        <title>The Global Catalogue of Microorganisms (GCM) 10K type strain sequencing project: providing services to taxonomists for standard genome sequencing and annotation.</title>
        <authorList>
            <consortium name="The Broad Institute Genomics Platform"/>
            <consortium name="The Broad Institute Genome Sequencing Center for Infectious Disease"/>
            <person name="Wu L."/>
            <person name="Ma J."/>
        </authorList>
    </citation>
    <scope>NUCLEOTIDE SEQUENCE [LARGE SCALE GENOMIC DNA]</scope>
    <source>
        <strain evidence="2 3">JCM 14942</strain>
    </source>
</reference>
<sequence length="241" mass="24852">MRRLLLSAATAVALVAGGLVLQWVPSPGAPGSGASPGGGDEFTVAGDGSLPEQRPALREPGAPLSTAERGYAIGLALTALPGSSRDVLDQPGAEVLAADLPAPSERAGRRRVEVSAYDYDDNRLHQVLLDLATGRVIAEQTLRGVQLPPSAAETQVAIDLALSAMPAPAFVDQFRQLTGGPLLTPEQVGVIAGTTSGCGQNRCVQLLVALPSGRYLSTDDFVVNLSRRTVTLLPAGGHRHG</sequence>
<accession>A0ABN2AUP9</accession>
<keyword evidence="3" id="KW-1185">Reference proteome</keyword>
<comment type="caution">
    <text evidence="2">The sequence shown here is derived from an EMBL/GenBank/DDBJ whole genome shotgun (WGS) entry which is preliminary data.</text>
</comment>
<proteinExistence type="predicted"/>
<dbReference type="Proteomes" id="UP001500842">
    <property type="component" value="Unassembled WGS sequence"/>
</dbReference>
<organism evidence="2 3">
    <name type="scientific">Nocardioides humi</name>
    <dbReference type="NCBI Taxonomy" id="449461"/>
    <lineage>
        <taxon>Bacteria</taxon>
        <taxon>Bacillati</taxon>
        <taxon>Actinomycetota</taxon>
        <taxon>Actinomycetes</taxon>
        <taxon>Propionibacteriales</taxon>
        <taxon>Nocardioidaceae</taxon>
        <taxon>Nocardioides</taxon>
    </lineage>
</organism>
<evidence type="ECO:0000313" key="3">
    <source>
        <dbReference type="Proteomes" id="UP001500842"/>
    </source>
</evidence>